<dbReference type="PANTHER" id="PTHR36966:SF1">
    <property type="entry name" value="REP-ASSOCIATED TYROSINE TRANSPOSASE"/>
    <property type="match status" value="1"/>
</dbReference>
<dbReference type="SUPFAM" id="SSF143422">
    <property type="entry name" value="Transposase IS200-like"/>
    <property type="match status" value="1"/>
</dbReference>
<feature type="region of interest" description="Disordered" evidence="1">
    <location>
        <begin position="161"/>
        <end position="183"/>
    </location>
</feature>
<evidence type="ECO:0000256" key="1">
    <source>
        <dbReference type="SAM" id="MobiDB-lite"/>
    </source>
</evidence>
<evidence type="ECO:0000313" key="3">
    <source>
        <dbReference type="EMBL" id="MFD2740446.1"/>
    </source>
</evidence>
<name>A0ABW5U3F5_9RHOB</name>
<keyword evidence="4" id="KW-1185">Reference proteome</keyword>
<feature type="domain" description="Transposase IS200-like" evidence="2">
    <location>
        <begin position="9"/>
        <end position="132"/>
    </location>
</feature>
<dbReference type="SMART" id="SM01321">
    <property type="entry name" value="Y1_Tnp"/>
    <property type="match status" value="1"/>
</dbReference>
<dbReference type="PANTHER" id="PTHR36966">
    <property type="entry name" value="REP-ASSOCIATED TYROSINE TRANSPOSASE"/>
    <property type="match status" value="1"/>
</dbReference>
<comment type="caution">
    <text evidence="3">The sequence shown here is derived from an EMBL/GenBank/DDBJ whole genome shotgun (WGS) entry which is preliminary data.</text>
</comment>
<accession>A0ABW5U3F5</accession>
<dbReference type="Proteomes" id="UP001597474">
    <property type="component" value="Unassembled WGS sequence"/>
</dbReference>
<dbReference type="InterPro" id="IPR052715">
    <property type="entry name" value="RAYT_transposase"/>
</dbReference>
<reference evidence="4" key="1">
    <citation type="journal article" date="2019" name="Int. J. Syst. Evol. Microbiol.">
        <title>The Global Catalogue of Microorganisms (GCM) 10K type strain sequencing project: providing services to taxonomists for standard genome sequencing and annotation.</title>
        <authorList>
            <consortium name="The Broad Institute Genomics Platform"/>
            <consortium name="The Broad Institute Genome Sequencing Center for Infectious Disease"/>
            <person name="Wu L."/>
            <person name="Ma J."/>
        </authorList>
    </citation>
    <scope>NUCLEOTIDE SEQUENCE [LARGE SCALE GENOMIC DNA]</scope>
    <source>
        <strain evidence="4">TISTR 2562</strain>
    </source>
</reference>
<protein>
    <submittedName>
        <fullName evidence="3">Transposase</fullName>
    </submittedName>
</protein>
<dbReference type="NCBIfam" id="NF047646">
    <property type="entry name" value="REP_Tyr_transpos"/>
    <property type="match status" value="1"/>
</dbReference>
<dbReference type="RefSeq" id="WP_386374983.1">
    <property type="nucleotide sequence ID" value="NZ_JBHUMP010000010.1"/>
</dbReference>
<evidence type="ECO:0000259" key="2">
    <source>
        <dbReference type="SMART" id="SM01321"/>
    </source>
</evidence>
<dbReference type="InterPro" id="IPR002686">
    <property type="entry name" value="Transposase_17"/>
</dbReference>
<gene>
    <name evidence="3" type="ORF">ACFSUD_12735</name>
</gene>
<sequence length="183" mass="21272">MSRYRRMFVPGGTYFFTVNLAERGTDLLTREIGLLRSAYAAMTGQHPLRAEAMVVLPDHLHAVWTLPPGDADFSIRWKKLKAIFSRHCPIHEEVSGNKARKGERSIWQRRFWEHCIRDEGDFAAQVHYCHWNPVKHGLVKRAEDWPYSTIHRDAGWVKPTRQFSERTPNPANQALRQSSELIP</sequence>
<dbReference type="EMBL" id="JBHUMP010000010">
    <property type="protein sequence ID" value="MFD2740446.1"/>
    <property type="molecule type" value="Genomic_DNA"/>
</dbReference>
<dbReference type="InterPro" id="IPR036515">
    <property type="entry name" value="Transposase_17_sf"/>
</dbReference>
<proteinExistence type="predicted"/>
<dbReference type="Gene3D" id="3.30.70.1290">
    <property type="entry name" value="Transposase IS200-like"/>
    <property type="match status" value="1"/>
</dbReference>
<evidence type="ECO:0000313" key="4">
    <source>
        <dbReference type="Proteomes" id="UP001597474"/>
    </source>
</evidence>
<organism evidence="3 4">
    <name type="scientific">Sulfitobacter aestuarii</name>
    <dbReference type="NCBI Taxonomy" id="2161676"/>
    <lineage>
        <taxon>Bacteria</taxon>
        <taxon>Pseudomonadati</taxon>
        <taxon>Pseudomonadota</taxon>
        <taxon>Alphaproteobacteria</taxon>
        <taxon>Rhodobacterales</taxon>
        <taxon>Roseobacteraceae</taxon>
        <taxon>Sulfitobacter</taxon>
    </lineage>
</organism>